<evidence type="ECO:0000256" key="4">
    <source>
        <dbReference type="ARBA" id="ARBA00022989"/>
    </source>
</evidence>
<organism evidence="9 10">
    <name type="scientific">Sediminihaliea albiluteola</name>
    <dbReference type="NCBI Taxonomy" id="2758564"/>
    <lineage>
        <taxon>Bacteria</taxon>
        <taxon>Pseudomonadati</taxon>
        <taxon>Pseudomonadota</taxon>
        <taxon>Gammaproteobacteria</taxon>
        <taxon>Cellvibrionales</taxon>
        <taxon>Halieaceae</taxon>
        <taxon>Sediminihaliea</taxon>
    </lineage>
</organism>
<dbReference type="InterPro" id="IPR014345">
    <property type="entry name" value="XrtA_polysacc_chain"/>
</dbReference>
<evidence type="ECO:0000313" key="10">
    <source>
        <dbReference type="Proteomes" id="UP000539350"/>
    </source>
</evidence>
<feature type="domain" description="Polysaccharide chain length determinant N-terminal" evidence="8">
    <location>
        <begin position="12"/>
        <end position="93"/>
    </location>
</feature>
<keyword evidence="10" id="KW-1185">Reference proteome</keyword>
<dbReference type="RefSeq" id="WP_182170258.1">
    <property type="nucleotide sequence ID" value="NZ_JACFXU010000013.1"/>
</dbReference>
<evidence type="ECO:0000256" key="7">
    <source>
        <dbReference type="SAM" id="Phobius"/>
    </source>
</evidence>
<dbReference type="NCBIfam" id="TIGR03007">
    <property type="entry name" value="pepcterm_ChnLen"/>
    <property type="match status" value="1"/>
</dbReference>
<protein>
    <submittedName>
        <fullName evidence="9">Chain length-determining protein</fullName>
    </submittedName>
</protein>
<dbReference type="AlphaFoldDB" id="A0A7W2YJK2"/>
<feature type="transmembrane region" description="Helical" evidence="7">
    <location>
        <begin position="20"/>
        <end position="38"/>
    </location>
</feature>
<keyword evidence="2" id="KW-1003">Cell membrane</keyword>
<comment type="subcellular location">
    <subcellularLocation>
        <location evidence="1">Cell membrane</location>
        <topology evidence="1">Multi-pass membrane protein</topology>
    </subcellularLocation>
</comment>
<dbReference type="InterPro" id="IPR050445">
    <property type="entry name" value="Bact_polysacc_biosynth/exp"/>
</dbReference>
<evidence type="ECO:0000313" key="9">
    <source>
        <dbReference type="EMBL" id="MBA6412714.1"/>
    </source>
</evidence>
<dbReference type="EMBL" id="JACFXU010000013">
    <property type="protein sequence ID" value="MBA6412714.1"/>
    <property type="molecule type" value="Genomic_DNA"/>
</dbReference>
<dbReference type="GO" id="GO:0004713">
    <property type="term" value="F:protein tyrosine kinase activity"/>
    <property type="evidence" value="ECO:0007669"/>
    <property type="project" value="TreeGrafter"/>
</dbReference>
<evidence type="ECO:0000256" key="6">
    <source>
        <dbReference type="SAM" id="Coils"/>
    </source>
</evidence>
<dbReference type="PANTHER" id="PTHR32309:SF13">
    <property type="entry name" value="FERRIC ENTEROBACTIN TRANSPORT PROTEIN FEPE"/>
    <property type="match status" value="1"/>
</dbReference>
<evidence type="ECO:0000256" key="1">
    <source>
        <dbReference type="ARBA" id="ARBA00004651"/>
    </source>
</evidence>
<sequence length="506" mass="56639">MQDTIAQLWSYVLGIWRHRWLVLIVAWVVCMAGWMWVWRLPEAYVATARVYVDSNSVLRPLLKGLTIQPNIDQRIAMMSRTLLSRPNLEKLMRMTDLDLDVNTEMEREEMVARLRKAISLSGDRANSSLYSISVMDSNRDTAKRLAQSLITVFIESSRTERRDGGSGAQDFLDDQIADYEKRLIAAEARLAEFKQSNVDMLPGSGGDYYSRLQASRAQLDEALLQLREAENRRRELERQLLGEEPVFLASGGGGSPMDARIQSLQLKLDTLRSRYTEKHPEVRQVQGLLDELEEERASQLAVAGPSAYGLSASPVYQGMRGMLAETEARVAELRVRVAEYESRVVELENKVNSIPEVEGQLKQLDRDYSVLVSQHQQLLQRRESAKLSEDVEQKTSEVTFRVIDPPFVPIKPNEPNKVLLNAGVLLLGIGGGTMVGLLLSILSPIVSDSRTLVNVTGLPLLGTVTLAQSAYERRKELYATLTYASLVVALFLVYAGLSLKQSSLIG</sequence>
<feature type="transmembrane region" description="Helical" evidence="7">
    <location>
        <begin position="418"/>
        <end position="439"/>
    </location>
</feature>
<dbReference type="GO" id="GO:0005886">
    <property type="term" value="C:plasma membrane"/>
    <property type="evidence" value="ECO:0007669"/>
    <property type="project" value="UniProtKB-SubCell"/>
</dbReference>
<dbReference type="Proteomes" id="UP000539350">
    <property type="component" value="Unassembled WGS sequence"/>
</dbReference>
<dbReference type="Pfam" id="PF02706">
    <property type="entry name" value="Wzz"/>
    <property type="match status" value="1"/>
</dbReference>
<comment type="caution">
    <text evidence="9">The sequence shown here is derived from an EMBL/GenBank/DDBJ whole genome shotgun (WGS) entry which is preliminary data.</text>
</comment>
<keyword evidence="3 7" id="KW-0812">Transmembrane</keyword>
<gene>
    <name evidence="9" type="ORF">H2508_06260</name>
</gene>
<keyword evidence="6" id="KW-0175">Coiled coil</keyword>
<evidence type="ECO:0000256" key="3">
    <source>
        <dbReference type="ARBA" id="ARBA00022692"/>
    </source>
</evidence>
<dbReference type="PANTHER" id="PTHR32309">
    <property type="entry name" value="TYROSINE-PROTEIN KINASE"/>
    <property type="match status" value="1"/>
</dbReference>
<evidence type="ECO:0000259" key="8">
    <source>
        <dbReference type="Pfam" id="PF02706"/>
    </source>
</evidence>
<feature type="coiled-coil region" evidence="6">
    <location>
        <begin position="323"/>
        <end position="350"/>
    </location>
</feature>
<dbReference type="InterPro" id="IPR003856">
    <property type="entry name" value="LPS_length_determ_N"/>
</dbReference>
<evidence type="ECO:0000256" key="5">
    <source>
        <dbReference type="ARBA" id="ARBA00023136"/>
    </source>
</evidence>
<name>A0A7W2YJK2_9GAMM</name>
<evidence type="ECO:0000256" key="2">
    <source>
        <dbReference type="ARBA" id="ARBA00022475"/>
    </source>
</evidence>
<accession>A0A7W2YJK2</accession>
<reference evidence="9 10" key="1">
    <citation type="submission" date="2020-07" db="EMBL/GenBank/DDBJ databases">
        <title>Halieaceae bacterium, F7430, whole genome shotgun sequencing project.</title>
        <authorList>
            <person name="Jiang S."/>
            <person name="Liu Z.W."/>
            <person name="Du Z.J."/>
        </authorList>
    </citation>
    <scope>NUCLEOTIDE SEQUENCE [LARGE SCALE GENOMIC DNA]</scope>
    <source>
        <strain evidence="9 10">F7430</strain>
    </source>
</reference>
<feature type="coiled-coil region" evidence="6">
    <location>
        <begin position="169"/>
        <end position="239"/>
    </location>
</feature>
<feature type="transmembrane region" description="Helical" evidence="7">
    <location>
        <begin position="477"/>
        <end position="497"/>
    </location>
</feature>
<proteinExistence type="predicted"/>
<keyword evidence="4 7" id="KW-1133">Transmembrane helix</keyword>
<keyword evidence="5 7" id="KW-0472">Membrane</keyword>